<comment type="caution">
    <text evidence="5">The sequence shown here is derived from an EMBL/GenBank/DDBJ whole genome shotgun (WGS) entry which is preliminary data.</text>
</comment>
<reference evidence="5 6" key="1">
    <citation type="submission" date="2024-04" db="EMBL/GenBank/DDBJ databases">
        <title>Draft Genome Sequence of Isolates Cultured from Underwater Hawaii Seamounts in the North Pacific Ocean.</title>
        <authorList>
            <person name="Sharma I."/>
            <person name="Darden B."/>
            <person name="Creggett J."/>
            <person name="Taylor S."/>
            <person name="Grant M.P."/>
            <person name="Scott J."/>
            <person name="Attles S."/>
            <person name="Walker S."/>
            <person name="Johnson G."/>
            <person name="St. Cloud C."/>
        </authorList>
    </citation>
    <scope>NUCLEOTIDE SEQUENCE [LARGE SCALE GENOMIC DNA]</scope>
    <source>
        <strain evidence="5 6">03GJ23</strain>
    </source>
</reference>
<feature type="domain" description="Type I restriction modification DNA specificity" evidence="4">
    <location>
        <begin position="3"/>
        <end position="175"/>
    </location>
</feature>
<accession>A0ABU9MC07</accession>
<evidence type="ECO:0000313" key="6">
    <source>
        <dbReference type="Proteomes" id="UP001467669"/>
    </source>
</evidence>
<keyword evidence="6" id="KW-1185">Reference proteome</keyword>
<gene>
    <name evidence="5" type="ORF">AAGW23_17610</name>
</gene>
<keyword evidence="5" id="KW-0540">Nuclease</keyword>
<dbReference type="InterPro" id="IPR000055">
    <property type="entry name" value="Restrct_endonuc_typeI_TRD"/>
</dbReference>
<protein>
    <submittedName>
        <fullName evidence="5">Restriction endonuclease subunit S</fullName>
        <ecNumber evidence="5">3.1.21.-</ecNumber>
    </submittedName>
</protein>
<keyword evidence="3" id="KW-0238">DNA-binding</keyword>
<dbReference type="RefSeq" id="WP_342407628.1">
    <property type="nucleotide sequence ID" value="NZ_JBCFXD010000012.1"/>
</dbReference>
<evidence type="ECO:0000256" key="3">
    <source>
        <dbReference type="ARBA" id="ARBA00023125"/>
    </source>
</evidence>
<dbReference type="Gene3D" id="3.90.220.20">
    <property type="entry name" value="DNA methylase specificity domains"/>
    <property type="match status" value="2"/>
</dbReference>
<dbReference type="CDD" id="cd17517">
    <property type="entry name" value="RMtype1_S_EcoKI_StySPI-TRD2-CR2_like"/>
    <property type="match status" value="1"/>
</dbReference>
<dbReference type="GO" id="GO:0016787">
    <property type="term" value="F:hydrolase activity"/>
    <property type="evidence" value="ECO:0007669"/>
    <property type="project" value="UniProtKB-KW"/>
</dbReference>
<dbReference type="SUPFAM" id="SSF116734">
    <property type="entry name" value="DNA methylase specificity domain"/>
    <property type="match status" value="2"/>
</dbReference>
<proteinExistence type="inferred from homology"/>
<organism evidence="5 6">
    <name type="scientific">Stutzerimonas chloritidismutans</name>
    <name type="common">Pseudomonas chloritidismutans</name>
    <dbReference type="NCBI Taxonomy" id="203192"/>
    <lineage>
        <taxon>Bacteria</taxon>
        <taxon>Pseudomonadati</taxon>
        <taxon>Pseudomonadota</taxon>
        <taxon>Gammaproteobacteria</taxon>
        <taxon>Pseudomonadales</taxon>
        <taxon>Pseudomonadaceae</taxon>
        <taxon>Stutzerimonas</taxon>
    </lineage>
</organism>
<name>A0ABU9MC07_STUCH</name>
<evidence type="ECO:0000313" key="5">
    <source>
        <dbReference type="EMBL" id="MEL7560665.1"/>
    </source>
</evidence>
<comment type="similarity">
    <text evidence="1">Belongs to the type-I restriction system S methylase family.</text>
</comment>
<keyword evidence="2" id="KW-0680">Restriction system</keyword>
<dbReference type="InterPro" id="IPR044946">
    <property type="entry name" value="Restrct_endonuc_typeI_TRD_sf"/>
</dbReference>
<dbReference type="EC" id="3.1.21.-" evidence="5"/>
<keyword evidence="5" id="KW-0255">Endonuclease</keyword>
<evidence type="ECO:0000256" key="1">
    <source>
        <dbReference type="ARBA" id="ARBA00010923"/>
    </source>
</evidence>
<feature type="domain" description="Type I restriction modification DNA specificity" evidence="4">
    <location>
        <begin position="200"/>
        <end position="358"/>
    </location>
</feature>
<dbReference type="Pfam" id="PF01420">
    <property type="entry name" value="Methylase_S"/>
    <property type="match status" value="2"/>
</dbReference>
<dbReference type="GO" id="GO:0004519">
    <property type="term" value="F:endonuclease activity"/>
    <property type="evidence" value="ECO:0007669"/>
    <property type="project" value="UniProtKB-KW"/>
</dbReference>
<dbReference type="EMBL" id="JBCFXD010000012">
    <property type="protein sequence ID" value="MEL7560665.1"/>
    <property type="molecule type" value="Genomic_DNA"/>
</dbReference>
<evidence type="ECO:0000256" key="2">
    <source>
        <dbReference type="ARBA" id="ARBA00022747"/>
    </source>
</evidence>
<keyword evidence="5" id="KW-0378">Hydrolase</keyword>
<dbReference type="PANTHER" id="PTHR30408">
    <property type="entry name" value="TYPE-1 RESTRICTION ENZYME ECOKI SPECIFICITY PROTEIN"/>
    <property type="match status" value="1"/>
</dbReference>
<sequence length="392" mass="43656">MSWPTVSLGDVFEVARGGSPRPIDDYITDDPDGVNWISIRDASNSSKYITHTEKKIKKSGVSKSRMVYPGDFLLTNSMSFGRPYILKTSGCIHDGWLVLSSNKDVIDQDYFFHLLGSEQTYRKFASLAAGAVVKNLNTELVKKVLIPLPPLPEQRRIAAILDKADALRAKRREAIAKLDQLLQSVFLEMFGDPVTNPKKWPGHTLGDSVLEMQYGPRFHNERYSSGGIRIVRITDLSPTGELNFSAMPRMDVDTDVQARFILQPGDLIFARTGATVGKVALIKASDPPSIAGAYFIRMQFNESVLSEYIFTALRSQSIQKLISVKSRQAAQQNFSGPGLRQLPMPMPPLELQHRFARVAEGVEQQKGILQHHAAQQETLFASLQHRAFAGEL</sequence>
<dbReference type="Proteomes" id="UP001467669">
    <property type="component" value="Unassembled WGS sequence"/>
</dbReference>
<dbReference type="PANTHER" id="PTHR30408:SF12">
    <property type="entry name" value="TYPE I RESTRICTION ENZYME MJAVIII SPECIFICITY SUBUNIT"/>
    <property type="match status" value="1"/>
</dbReference>
<dbReference type="InterPro" id="IPR052021">
    <property type="entry name" value="Type-I_RS_S_subunit"/>
</dbReference>
<dbReference type="CDD" id="cd17283">
    <property type="entry name" value="RMtype1_S_Hpy180ORF7835P_TRD2-CR2_like"/>
    <property type="match status" value="1"/>
</dbReference>
<evidence type="ECO:0000259" key="4">
    <source>
        <dbReference type="Pfam" id="PF01420"/>
    </source>
</evidence>